<keyword evidence="3" id="KW-1185">Reference proteome</keyword>
<sequence>MKRRIKSNNKDNVTRDEHPFSEAASLKILSDAKNHTSPPYFTKEDDGYDTGQGRRAATRIDEDTVNEEEDYTRTQHCNNSLSKRIA</sequence>
<evidence type="ECO:0000256" key="1">
    <source>
        <dbReference type="SAM" id="MobiDB-lite"/>
    </source>
</evidence>
<name>A0A4U0UYE1_9PEZI</name>
<comment type="caution">
    <text evidence="2">The sequence shown here is derived from an EMBL/GenBank/DDBJ whole genome shotgun (WGS) entry which is preliminary data.</text>
</comment>
<protein>
    <submittedName>
        <fullName evidence="2">Uncharacterized protein</fullName>
    </submittedName>
</protein>
<gene>
    <name evidence="2" type="ORF">B0A49_13592</name>
</gene>
<reference evidence="2 3" key="1">
    <citation type="submission" date="2017-03" db="EMBL/GenBank/DDBJ databases">
        <title>Genomes of endolithic fungi from Antarctica.</title>
        <authorList>
            <person name="Coleine C."/>
            <person name="Masonjones S."/>
            <person name="Stajich J.E."/>
        </authorList>
    </citation>
    <scope>NUCLEOTIDE SEQUENCE [LARGE SCALE GENOMIC DNA]</scope>
    <source>
        <strain evidence="2 3">CCFEE 5187</strain>
    </source>
</reference>
<evidence type="ECO:0000313" key="2">
    <source>
        <dbReference type="EMBL" id="TKA41248.1"/>
    </source>
</evidence>
<feature type="compositionally biased region" description="Basic and acidic residues" evidence="1">
    <location>
        <begin position="8"/>
        <end position="20"/>
    </location>
</feature>
<feature type="region of interest" description="Disordered" evidence="1">
    <location>
        <begin position="1"/>
        <end position="86"/>
    </location>
</feature>
<dbReference type="EMBL" id="NAJN01003288">
    <property type="protein sequence ID" value="TKA41248.1"/>
    <property type="molecule type" value="Genomic_DNA"/>
</dbReference>
<accession>A0A4U0UYE1</accession>
<evidence type="ECO:0000313" key="3">
    <source>
        <dbReference type="Proteomes" id="UP000308768"/>
    </source>
</evidence>
<feature type="compositionally biased region" description="Polar residues" evidence="1">
    <location>
        <begin position="74"/>
        <end position="86"/>
    </location>
</feature>
<dbReference type="Proteomes" id="UP000308768">
    <property type="component" value="Unassembled WGS sequence"/>
</dbReference>
<proteinExistence type="predicted"/>
<dbReference type="AlphaFoldDB" id="A0A4U0UYE1"/>
<organism evidence="2 3">
    <name type="scientific">Cryomyces minteri</name>
    <dbReference type="NCBI Taxonomy" id="331657"/>
    <lineage>
        <taxon>Eukaryota</taxon>
        <taxon>Fungi</taxon>
        <taxon>Dikarya</taxon>
        <taxon>Ascomycota</taxon>
        <taxon>Pezizomycotina</taxon>
        <taxon>Dothideomycetes</taxon>
        <taxon>Dothideomycetes incertae sedis</taxon>
        <taxon>Cryomyces</taxon>
    </lineage>
</organism>